<gene>
    <name evidence="6" type="ORF">AW736_10755</name>
</gene>
<evidence type="ECO:0000313" key="7">
    <source>
        <dbReference type="Proteomes" id="UP000078486"/>
    </source>
</evidence>
<dbReference type="Gene3D" id="3.40.50.1360">
    <property type="match status" value="1"/>
</dbReference>
<dbReference type="EMBL" id="LRRQ01000076">
    <property type="protein sequence ID" value="OAM89800.1"/>
    <property type="molecule type" value="Genomic_DNA"/>
</dbReference>
<keyword evidence="3" id="KW-0238">DNA-binding</keyword>
<dbReference type="GO" id="GO:0003677">
    <property type="term" value="F:DNA binding"/>
    <property type="evidence" value="ECO:0007669"/>
    <property type="project" value="UniProtKB-KW"/>
</dbReference>
<dbReference type="InterPro" id="IPR051054">
    <property type="entry name" value="SorC_transcr_regulators"/>
</dbReference>
<dbReference type="GO" id="GO:0030246">
    <property type="term" value="F:carbohydrate binding"/>
    <property type="evidence" value="ECO:0007669"/>
    <property type="project" value="InterPro"/>
</dbReference>
<evidence type="ECO:0000256" key="1">
    <source>
        <dbReference type="ARBA" id="ARBA00010466"/>
    </source>
</evidence>
<comment type="similarity">
    <text evidence="1">Belongs to the SorC transcriptional regulatory family.</text>
</comment>
<evidence type="ECO:0000256" key="3">
    <source>
        <dbReference type="ARBA" id="ARBA00023125"/>
    </source>
</evidence>
<protein>
    <recommendedName>
        <fullName evidence="5">Sugar-binding domain-containing protein</fullName>
    </recommendedName>
</protein>
<dbReference type="PANTHER" id="PTHR34294:SF1">
    <property type="entry name" value="TRANSCRIPTIONAL REGULATOR LSRR"/>
    <property type="match status" value="1"/>
</dbReference>
<dbReference type="Gene3D" id="1.10.10.10">
    <property type="entry name" value="Winged helix-like DNA-binding domain superfamily/Winged helix DNA-binding domain"/>
    <property type="match status" value="1"/>
</dbReference>
<dbReference type="Pfam" id="PF04198">
    <property type="entry name" value="Sugar-bind"/>
    <property type="match status" value="1"/>
</dbReference>
<evidence type="ECO:0000256" key="4">
    <source>
        <dbReference type="ARBA" id="ARBA00023163"/>
    </source>
</evidence>
<dbReference type="SUPFAM" id="SSF100950">
    <property type="entry name" value="NagB/RpiA/CoA transferase-like"/>
    <property type="match status" value="1"/>
</dbReference>
<feature type="domain" description="Sugar-binding" evidence="5">
    <location>
        <begin position="66"/>
        <end position="316"/>
    </location>
</feature>
<dbReference type="InterPro" id="IPR007324">
    <property type="entry name" value="Sugar-bd_dom_put"/>
</dbReference>
<dbReference type="PANTHER" id="PTHR34294">
    <property type="entry name" value="TRANSCRIPTIONAL REGULATOR-RELATED"/>
    <property type="match status" value="1"/>
</dbReference>
<evidence type="ECO:0000256" key="2">
    <source>
        <dbReference type="ARBA" id="ARBA00023015"/>
    </source>
</evidence>
<reference evidence="6 7" key="1">
    <citation type="submission" date="2016-01" db="EMBL/GenBank/DDBJ databases">
        <title>High potential of lignocellulose degradation of a new Verrucomicrobia species.</title>
        <authorList>
            <person name="Wang Y."/>
            <person name="Shi Y."/>
            <person name="Qiu Z."/>
            <person name="Liu S."/>
            <person name="Yang H."/>
        </authorList>
    </citation>
    <scope>NUCLEOTIDE SEQUENCE [LARGE SCALE GENOMIC DNA]</scope>
    <source>
        <strain evidence="6 7">TSB47</strain>
    </source>
</reference>
<organism evidence="6 7">
    <name type="scientific">Termitidicoccus mucosus</name>
    <dbReference type="NCBI Taxonomy" id="1184151"/>
    <lineage>
        <taxon>Bacteria</taxon>
        <taxon>Pseudomonadati</taxon>
        <taxon>Verrucomicrobiota</taxon>
        <taxon>Opitutia</taxon>
        <taxon>Opitutales</taxon>
        <taxon>Opitutaceae</taxon>
        <taxon>Termitidicoccus</taxon>
    </lineage>
</organism>
<dbReference type="OrthoDB" id="186585at2"/>
<dbReference type="Proteomes" id="UP000078486">
    <property type="component" value="Unassembled WGS sequence"/>
</dbReference>
<dbReference type="AlphaFoldDB" id="A0A178IIT4"/>
<proteinExistence type="inferred from homology"/>
<dbReference type="STRING" id="1184151.AW736_10755"/>
<keyword evidence="4" id="KW-0804">Transcription</keyword>
<evidence type="ECO:0000259" key="5">
    <source>
        <dbReference type="Pfam" id="PF04198"/>
    </source>
</evidence>
<dbReference type="InterPro" id="IPR036388">
    <property type="entry name" value="WH-like_DNA-bd_sf"/>
</dbReference>
<keyword evidence="7" id="KW-1185">Reference proteome</keyword>
<dbReference type="InterPro" id="IPR037171">
    <property type="entry name" value="NagB/RpiA_transferase-like"/>
</dbReference>
<sequence>MIPMQNNYSDDQLHLAARLYYVEGMGQNEVAKFVKVSQAKVSRLLALARERGIVRITVADYEPRDRELEARLRVQLGFSAAIVIKAPDGLSSDDLRKTIGLFASAAFESLIQPKGVIAIAGGRTIHALAQNIPESRNKLPVVVQSMGSVDSTVSTFDAQEIGRMLSQRLGGSFVAMNTPAYVHEKKMRDALLALEQVRVVNTHLNQANLAIVGVGTLDNSVFIERGVLKGQDIADLKTAGAIGEICGRFFDASGKECATSWRDRVMSVELGQLAKIPQVIGVVSGSDRSASILAAAAGGFLKGLVIDEPGARALLEAAAQSDAAKSKTKKSKK</sequence>
<name>A0A178IIT4_9BACT</name>
<evidence type="ECO:0000313" key="6">
    <source>
        <dbReference type="EMBL" id="OAM89800.1"/>
    </source>
</evidence>
<accession>A0A178IIT4</accession>
<comment type="caution">
    <text evidence="6">The sequence shown here is derived from an EMBL/GenBank/DDBJ whole genome shotgun (WGS) entry which is preliminary data.</text>
</comment>
<keyword evidence="2" id="KW-0805">Transcription regulation</keyword>